<feature type="compositionally biased region" description="Basic and acidic residues" evidence="1">
    <location>
        <begin position="201"/>
        <end position="214"/>
    </location>
</feature>
<dbReference type="Proteomes" id="UP000177165">
    <property type="component" value="Unassembled WGS sequence"/>
</dbReference>
<name>A0A1G2AS70_9BACT</name>
<evidence type="ECO:0000256" key="1">
    <source>
        <dbReference type="SAM" id="MobiDB-lite"/>
    </source>
</evidence>
<dbReference type="AlphaFoldDB" id="A0A1G2AS70"/>
<dbReference type="STRING" id="1798540.A3B74_01770"/>
<feature type="region of interest" description="Disordered" evidence="1">
    <location>
        <begin position="162"/>
        <end position="214"/>
    </location>
</feature>
<sequence>MKLHTFRNGLFVAFVFAILGALAATILPSDPDAAVVLVRDQLEESLQANSPIDSQLLSKIISAQDLAVLEMILNYYAEVFPGIKFDVAKALTLYPAESLNLFATFHRDPVVLEALYRFGAAEVVPLLWDSWTSDRMTHKADEYIQETLEVMSKFVSNYTQSLASGAPETSPRQSGDPLHPEDVSQISPNNDSLTAAGSDSETVKESASAEHTEMRRRVLTRAQKIIIYGHEYLMRFHVDDKGNVTQLGIATGLSIAGTFFTASLQKLELKYQQGALGELTSSDWVGVGLEALLLGGTAGKIILRSGRAGYAARGGTALAEGAGKTAQVTFFSRAWTTTKYASALGVGSAYVIAFTHPAAFNAALEAIAKALGWHPELFRIAVYSFGLGVPVFLIYSFFRPVLLLLMGVFRLLGAFFSFLGNLFVRRPPSSPPSTPSHTLKPVKFSAVGFISLSRILPC</sequence>
<keyword evidence="2" id="KW-0472">Membrane</keyword>
<proteinExistence type="predicted"/>
<gene>
    <name evidence="3" type="ORF">A3B74_01770</name>
</gene>
<evidence type="ECO:0000313" key="4">
    <source>
        <dbReference type="Proteomes" id="UP000177165"/>
    </source>
</evidence>
<evidence type="ECO:0000256" key="2">
    <source>
        <dbReference type="SAM" id="Phobius"/>
    </source>
</evidence>
<dbReference type="EMBL" id="MHKB01000007">
    <property type="protein sequence ID" value="OGY79752.1"/>
    <property type="molecule type" value="Genomic_DNA"/>
</dbReference>
<feature type="transmembrane region" description="Helical" evidence="2">
    <location>
        <begin position="340"/>
        <end position="364"/>
    </location>
</feature>
<keyword evidence="2" id="KW-1133">Transmembrane helix</keyword>
<evidence type="ECO:0000313" key="3">
    <source>
        <dbReference type="EMBL" id="OGY79752.1"/>
    </source>
</evidence>
<organism evidence="3 4">
    <name type="scientific">Candidatus Kerfeldbacteria bacterium RIFCSPHIGHO2_02_FULL_42_14</name>
    <dbReference type="NCBI Taxonomy" id="1798540"/>
    <lineage>
        <taxon>Bacteria</taxon>
        <taxon>Candidatus Kerfeldiibacteriota</taxon>
    </lineage>
</organism>
<comment type="caution">
    <text evidence="3">The sequence shown here is derived from an EMBL/GenBank/DDBJ whole genome shotgun (WGS) entry which is preliminary data.</text>
</comment>
<accession>A0A1G2AS70</accession>
<reference evidence="3 4" key="1">
    <citation type="journal article" date="2016" name="Nat. Commun.">
        <title>Thousands of microbial genomes shed light on interconnected biogeochemical processes in an aquifer system.</title>
        <authorList>
            <person name="Anantharaman K."/>
            <person name="Brown C.T."/>
            <person name="Hug L.A."/>
            <person name="Sharon I."/>
            <person name="Castelle C.J."/>
            <person name="Probst A.J."/>
            <person name="Thomas B.C."/>
            <person name="Singh A."/>
            <person name="Wilkins M.J."/>
            <person name="Karaoz U."/>
            <person name="Brodie E.L."/>
            <person name="Williams K.H."/>
            <person name="Hubbard S.S."/>
            <person name="Banfield J.F."/>
        </authorList>
    </citation>
    <scope>NUCLEOTIDE SEQUENCE [LARGE SCALE GENOMIC DNA]</scope>
</reference>
<feature type="transmembrane region" description="Helical" evidence="2">
    <location>
        <begin position="376"/>
        <end position="395"/>
    </location>
</feature>
<feature type="compositionally biased region" description="Polar residues" evidence="1">
    <location>
        <begin position="184"/>
        <end position="200"/>
    </location>
</feature>
<protein>
    <submittedName>
        <fullName evidence="3">Uncharacterized protein</fullName>
    </submittedName>
</protein>
<feature type="transmembrane region" description="Helical" evidence="2">
    <location>
        <begin position="401"/>
        <end position="424"/>
    </location>
</feature>
<keyword evidence="2" id="KW-0812">Transmembrane</keyword>